<dbReference type="EMBL" id="WNYA01000006">
    <property type="protein sequence ID" value="KAG8566450.1"/>
    <property type="molecule type" value="Genomic_DNA"/>
</dbReference>
<feature type="domain" description="NXPE C-terminal" evidence="2">
    <location>
        <begin position="252"/>
        <end position="475"/>
    </location>
</feature>
<accession>A0AAV7B3A8</accession>
<dbReference type="InterPro" id="IPR013783">
    <property type="entry name" value="Ig-like_fold"/>
</dbReference>
<evidence type="ECO:0000256" key="1">
    <source>
        <dbReference type="ARBA" id="ARBA00005431"/>
    </source>
</evidence>
<comment type="similarity">
    <text evidence="1">Belongs to the NXPE family.</text>
</comment>
<sequence length="475" mass="55019">MFSAWQHAETSTTSRSIDEMQIDELMTLVNRTVPNVDFVYLNLTTSVKNSTATIMDYKSTYCIGDTITVRVEMYNYLGERKTYGGDFLRARIFSPNLGAGASGDIKDFNNGTYNVYFTLFWEGEMKISIYLMHPSEGVSVLWRSRNHGYKYIIYNGKFLNQSQEVPTECGFSLDTKKEECEYVDKRYGESFYCIKPPGVACEAFILLQSRNRPYTYLSNDQKTLFTSKKALTKCQIGMSPPFPSGYFLKNQWFPIYCDLSTYDPFNHIQSCLAQKMIYLMGDSTIRQWIEYIPKVIKTLKFFNNHGHGWHRTYLAYDLTNNIQIQWKKHGHPFVTQSLFGVKDHAYITNEIDQLGGGANTIVVIGVGQHFRPFPFKLFMRRVLNIRKAIEKLFLRSPDTKVIIKSENTRELNPDVERFSDFHGYIQYLLVKEIFRGLNVGVIDAWDMTTAYGSYHVHPPEIVIKNQINLFLSLIC</sequence>
<dbReference type="InterPro" id="IPR026845">
    <property type="entry name" value="NXPH/NXPE"/>
</dbReference>
<protein>
    <recommendedName>
        <fullName evidence="2">NXPE C-terminal domain-containing protein</fullName>
    </recommendedName>
</protein>
<organism evidence="3 4">
    <name type="scientific">Engystomops pustulosus</name>
    <name type="common">Tungara frog</name>
    <name type="synonym">Physalaemus pustulosus</name>
    <dbReference type="NCBI Taxonomy" id="76066"/>
    <lineage>
        <taxon>Eukaryota</taxon>
        <taxon>Metazoa</taxon>
        <taxon>Chordata</taxon>
        <taxon>Craniata</taxon>
        <taxon>Vertebrata</taxon>
        <taxon>Euteleostomi</taxon>
        <taxon>Amphibia</taxon>
        <taxon>Batrachia</taxon>
        <taxon>Anura</taxon>
        <taxon>Neobatrachia</taxon>
        <taxon>Hyloidea</taxon>
        <taxon>Leptodactylidae</taxon>
        <taxon>Leiuperinae</taxon>
        <taxon>Engystomops</taxon>
    </lineage>
</organism>
<evidence type="ECO:0000259" key="2">
    <source>
        <dbReference type="Pfam" id="PF24536"/>
    </source>
</evidence>
<evidence type="ECO:0000313" key="4">
    <source>
        <dbReference type="Proteomes" id="UP000824782"/>
    </source>
</evidence>
<dbReference type="SUPFAM" id="SSF81296">
    <property type="entry name" value="E set domains"/>
    <property type="match status" value="1"/>
</dbReference>
<dbReference type="PANTHER" id="PTHR16165:SF3">
    <property type="entry name" value="NXPE FAMILY MEMBER 1"/>
    <property type="match status" value="1"/>
</dbReference>
<dbReference type="PANTHER" id="PTHR16165">
    <property type="entry name" value="NXPE FAMILY MEMBER"/>
    <property type="match status" value="1"/>
</dbReference>
<comment type="caution">
    <text evidence="3">The sequence shown here is derived from an EMBL/GenBank/DDBJ whole genome shotgun (WGS) entry which is preliminary data.</text>
</comment>
<name>A0AAV7B3A8_ENGPU</name>
<keyword evidence="4" id="KW-1185">Reference proteome</keyword>
<dbReference type="AlphaFoldDB" id="A0AAV7B3A8"/>
<gene>
    <name evidence="3" type="ORF">GDO81_013256</name>
</gene>
<evidence type="ECO:0000313" key="3">
    <source>
        <dbReference type="EMBL" id="KAG8566450.1"/>
    </source>
</evidence>
<reference evidence="3" key="1">
    <citation type="thesis" date="2020" institute="ProQuest LLC" country="789 East Eisenhower Parkway, Ann Arbor, MI, USA">
        <title>Comparative Genomics and Chromosome Evolution.</title>
        <authorList>
            <person name="Mudd A.B."/>
        </authorList>
    </citation>
    <scope>NUCLEOTIDE SEQUENCE</scope>
    <source>
        <strain evidence="3">237g6f4</strain>
        <tissue evidence="3">Blood</tissue>
    </source>
</reference>
<dbReference type="InterPro" id="IPR014756">
    <property type="entry name" value="Ig_E-set"/>
</dbReference>
<dbReference type="Gene3D" id="2.60.40.10">
    <property type="entry name" value="Immunoglobulins"/>
    <property type="match status" value="1"/>
</dbReference>
<dbReference type="Proteomes" id="UP000824782">
    <property type="component" value="Unassembled WGS sequence"/>
</dbReference>
<dbReference type="Pfam" id="PF24536">
    <property type="entry name" value="NXPE4_C"/>
    <property type="match status" value="1"/>
</dbReference>
<proteinExistence type="inferred from homology"/>
<dbReference type="InterPro" id="IPR057106">
    <property type="entry name" value="NXPE4_C"/>
</dbReference>
<dbReference type="Pfam" id="PF06312">
    <property type="entry name" value="Neurexophilin"/>
    <property type="match status" value="1"/>
</dbReference>